<name>A0ABP0EL39_9ASCO</name>
<dbReference type="SUPFAM" id="SSF54211">
    <property type="entry name" value="Ribosomal protein S5 domain 2-like"/>
    <property type="match status" value="1"/>
</dbReference>
<evidence type="ECO:0000256" key="1">
    <source>
        <dbReference type="ARBA" id="ARBA00005251"/>
    </source>
</evidence>
<dbReference type="PANTHER" id="PTHR21569:SF1">
    <property type="entry name" value="SMALL RIBOSOMAL SUBUNIT PROTEIN US9M"/>
    <property type="match status" value="1"/>
</dbReference>
<dbReference type="EMBL" id="OZ004260">
    <property type="protein sequence ID" value="CAK7921689.1"/>
    <property type="molecule type" value="Genomic_DNA"/>
</dbReference>
<evidence type="ECO:0000256" key="3">
    <source>
        <dbReference type="ARBA" id="ARBA00023274"/>
    </source>
</evidence>
<dbReference type="PROSITE" id="PS00360">
    <property type="entry name" value="RIBOSOMAL_S9"/>
    <property type="match status" value="1"/>
</dbReference>
<dbReference type="PANTHER" id="PTHR21569">
    <property type="entry name" value="RIBOSOMAL PROTEIN S9"/>
    <property type="match status" value="1"/>
</dbReference>
<dbReference type="InterPro" id="IPR020568">
    <property type="entry name" value="Ribosomal_Su5_D2-typ_SF"/>
</dbReference>
<dbReference type="InterPro" id="IPR000754">
    <property type="entry name" value="Ribosomal_uS9"/>
</dbReference>
<feature type="region of interest" description="Disordered" evidence="7">
    <location>
        <begin position="31"/>
        <end position="57"/>
    </location>
</feature>
<dbReference type="Pfam" id="PF00380">
    <property type="entry name" value="Ribosomal_S9"/>
    <property type="match status" value="1"/>
</dbReference>
<dbReference type="NCBIfam" id="NF001099">
    <property type="entry name" value="PRK00132.1"/>
    <property type="match status" value="1"/>
</dbReference>
<evidence type="ECO:0000256" key="5">
    <source>
        <dbReference type="ARBA" id="ARBA00042623"/>
    </source>
</evidence>
<dbReference type="Gene3D" id="3.30.230.10">
    <property type="match status" value="1"/>
</dbReference>
<dbReference type="InterPro" id="IPR023035">
    <property type="entry name" value="Ribosomal_uS9_bac/plastid"/>
</dbReference>
<evidence type="ECO:0000256" key="4">
    <source>
        <dbReference type="ARBA" id="ARBA00039318"/>
    </source>
</evidence>
<proteinExistence type="inferred from homology"/>
<evidence type="ECO:0000256" key="2">
    <source>
        <dbReference type="ARBA" id="ARBA00022980"/>
    </source>
</evidence>
<dbReference type="InterPro" id="IPR014721">
    <property type="entry name" value="Ribsml_uS5_D2-typ_fold_subgr"/>
</dbReference>
<dbReference type="GO" id="GO:0005840">
    <property type="term" value="C:ribosome"/>
    <property type="evidence" value="ECO:0007669"/>
    <property type="project" value="UniProtKB-KW"/>
</dbReference>
<keyword evidence="3 6" id="KW-0687">Ribonucleoprotein</keyword>
<keyword evidence="9" id="KW-1185">Reference proteome</keyword>
<gene>
    <name evidence="8" type="primary">MRPS9</name>
    <name evidence="8" type="ORF">CAAN4_H17216</name>
</gene>
<dbReference type="InterPro" id="IPR020574">
    <property type="entry name" value="Ribosomal_uS9_CS"/>
</dbReference>
<organism evidence="8 9">
    <name type="scientific">[Candida] anglica</name>
    <dbReference type="NCBI Taxonomy" id="148631"/>
    <lineage>
        <taxon>Eukaryota</taxon>
        <taxon>Fungi</taxon>
        <taxon>Dikarya</taxon>
        <taxon>Ascomycota</taxon>
        <taxon>Saccharomycotina</taxon>
        <taxon>Pichiomycetes</taxon>
        <taxon>Debaryomycetaceae</taxon>
        <taxon>Kurtzmaniella</taxon>
    </lineage>
</organism>
<dbReference type="Proteomes" id="UP001497600">
    <property type="component" value="Chromosome H"/>
</dbReference>
<evidence type="ECO:0000313" key="8">
    <source>
        <dbReference type="EMBL" id="CAK7921689.1"/>
    </source>
</evidence>
<comment type="similarity">
    <text evidence="1 6">Belongs to the universal ribosomal protein uS9 family.</text>
</comment>
<evidence type="ECO:0000313" key="9">
    <source>
        <dbReference type="Proteomes" id="UP001497600"/>
    </source>
</evidence>
<evidence type="ECO:0000256" key="7">
    <source>
        <dbReference type="SAM" id="MobiDB-lite"/>
    </source>
</evidence>
<evidence type="ECO:0000256" key="6">
    <source>
        <dbReference type="RuleBase" id="RU003815"/>
    </source>
</evidence>
<keyword evidence="2 6" id="KW-0689">Ribosomal protein</keyword>
<reference evidence="8 9" key="1">
    <citation type="submission" date="2024-01" db="EMBL/GenBank/DDBJ databases">
        <authorList>
            <consortium name="Genoscope - CEA"/>
            <person name="William W."/>
        </authorList>
    </citation>
    <scope>NUCLEOTIDE SEQUENCE [LARGE SCALE GENOMIC DNA]</scope>
    <source>
        <strain evidence="8 9">29B2s-10</strain>
    </source>
</reference>
<sequence>MSLRAIQSLYGSRIAVRCFSRSVVHCQEIGGATGGESGVNTNTSQESKNDTESGRPLIPKSLLKTERGAGLIISGDLGTGVVSNPQLDRLRVVPTLPTFYGGNPIHEQNLNHLNAVLRKYINLPTTVVDAKAQAERKFISYEEYKERLQAGTRLKPIHHKELTSILHRLRSIEPQLMPVEVLETLDEFTKASNVLAQKAQKAPTLDEMGRSVTDGRRKTSKARVFLTKGTGEVIVNGKPFMEYFPRIDHRSRINYPFQVVSQEGQFNIFAEVVGGGISGQCEAVMYGVAKGLVVHNPLFKTRLHSAGLMTRDTRKVERKKPGKLKARKMPAWVKR</sequence>
<protein>
    <recommendedName>
        <fullName evidence="4">Small ribosomal subunit protein uS9m</fullName>
    </recommendedName>
    <alternativeName>
        <fullName evidence="5">37S ribosomal protein S9, mitochondrial</fullName>
    </alternativeName>
</protein>
<accession>A0ABP0EL39</accession>